<sequence>MSGPIVVVGDVLLDRDVTGVADRLCPDAPVPVLTELSSVERAGGAGLAASFLAHDGAEVVLIGAVGPDAAGQRVRGLLSAAGVELLPIGYDGTTPEKIRLRSGRHPLLRLDRGVTVGTYGDLPARASAALRAASAVLVSDYGRGVTGLAGLRRLLTEVTGRTPMVWDPHPRGATPVPGVRVACPNRGEAAGFAAAHGADLNGRPVPDPEAVAAQARLLRGAWRASAVAVTLGPGGALVVESYGAPASVPAPVSHHGDTCGAGDRFAATTALSLAGGVRVRDAVGAAVESASRYVASDGPANLISLFAHPEIAGSDTIAMEAAT</sequence>
<dbReference type="InterPro" id="IPR029056">
    <property type="entry name" value="Ribokinase-like"/>
</dbReference>
<dbReference type="RefSeq" id="WP_344078893.1">
    <property type="nucleotide sequence ID" value="NZ_BAAALS010000007.1"/>
</dbReference>
<dbReference type="Gene3D" id="3.40.1190.20">
    <property type="match status" value="1"/>
</dbReference>
<dbReference type="PANTHER" id="PTHR46969">
    <property type="entry name" value="BIFUNCTIONAL PROTEIN HLDE"/>
    <property type="match status" value="1"/>
</dbReference>
<evidence type="ECO:0000313" key="2">
    <source>
        <dbReference type="EMBL" id="GAA1747363.1"/>
    </source>
</evidence>
<proteinExistence type="predicted"/>
<evidence type="ECO:0000313" key="3">
    <source>
        <dbReference type="Proteomes" id="UP001500655"/>
    </source>
</evidence>
<dbReference type="SUPFAM" id="SSF53613">
    <property type="entry name" value="Ribokinase-like"/>
    <property type="match status" value="1"/>
</dbReference>
<dbReference type="Pfam" id="PF00294">
    <property type="entry name" value="PfkB"/>
    <property type="match status" value="1"/>
</dbReference>
<dbReference type="Proteomes" id="UP001500655">
    <property type="component" value="Unassembled WGS sequence"/>
</dbReference>
<name>A0ABP4W7C7_9ACTN</name>
<evidence type="ECO:0000259" key="1">
    <source>
        <dbReference type="Pfam" id="PF00294"/>
    </source>
</evidence>
<comment type="caution">
    <text evidence="2">The sequence shown here is derived from an EMBL/GenBank/DDBJ whole genome shotgun (WGS) entry which is preliminary data.</text>
</comment>
<protein>
    <recommendedName>
        <fullName evidence="1">Carbohydrate kinase PfkB domain-containing protein</fullName>
    </recommendedName>
</protein>
<organism evidence="2 3">
    <name type="scientific">Luedemannella helvata</name>
    <dbReference type="NCBI Taxonomy" id="349315"/>
    <lineage>
        <taxon>Bacteria</taxon>
        <taxon>Bacillati</taxon>
        <taxon>Actinomycetota</taxon>
        <taxon>Actinomycetes</taxon>
        <taxon>Micromonosporales</taxon>
        <taxon>Micromonosporaceae</taxon>
        <taxon>Luedemannella</taxon>
    </lineage>
</organism>
<dbReference type="EMBL" id="BAAALS010000007">
    <property type="protein sequence ID" value="GAA1747363.1"/>
    <property type="molecule type" value="Genomic_DNA"/>
</dbReference>
<dbReference type="InterPro" id="IPR011611">
    <property type="entry name" value="PfkB_dom"/>
</dbReference>
<accession>A0ABP4W7C7</accession>
<gene>
    <name evidence="2" type="ORF">GCM10009681_18200</name>
</gene>
<keyword evidence="3" id="KW-1185">Reference proteome</keyword>
<dbReference type="PANTHER" id="PTHR46969:SF1">
    <property type="entry name" value="BIFUNCTIONAL PROTEIN HLDE"/>
    <property type="match status" value="1"/>
</dbReference>
<feature type="domain" description="Carbohydrate kinase PfkB" evidence="1">
    <location>
        <begin position="5"/>
        <end position="301"/>
    </location>
</feature>
<reference evidence="3" key="1">
    <citation type="journal article" date="2019" name="Int. J. Syst. Evol. Microbiol.">
        <title>The Global Catalogue of Microorganisms (GCM) 10K type strain sequencing project: providing services to taxonomists for standard genome sequencing and annotation.</title>
        <authorList>
            <consortium name="The Broad Institute Genomics Platform"/>
            <consortium name="The Broad Institute Genome Sequencing Center for Infectious Disease"/>
            <person name="Wu L."/>
            <person name="Ma J."/>
        </authorList>
    </citation>
    <scope>NUCLEOTIDE SEQUENCE [LARGE SCALE GENOMIC DNA]</scope>
    <source>
        <strain evidence="3">JCM 13249</strain>
    </source>
</reference>